<accession>A0ABQ8LYG6</accession>
<organism evidence="2 3">
    <name type="scientific">Labeo rohita</name>
    <name type="common">Indian major carp</name>
    <name type="synonym">Cyprinus rohita</name>
    <dbReference type="NCBI Taxonomy" id="84645"/>
    <lineage>
        <taxon>Eukaryota</taxon>
        <taxon>Metazoa</taxon>
        <taxon>Chordata</taxon>
        <taxon>Craniata</taxon>
        <taxon>Vertebrata</taxon>
        <taxon>Euteleostomi</taxon>
        <taxon>Actinopterygii</taxon>
        <taxon>Neopterygii</taxon>
        <taxon>Teleostei</taxon>
        <taxon>Ostariophysi</taxon>
        <taxon>Cypriniformes</taxon>
        <taxon>Cyprinidae</taxon>
        <taxon>Labeoninae</taxon>
        <taxon>Labeonini</taxon>
        <taxon>Labeo</taxon>
    </lineage>
</organism>
<proteinExistence type="predicted"/>
<feature type="region of interest" description="Disordered" evidence="1">
    <location>
        <begin position="1"/>
        <end position="24"/>
    </location>
</feature>
<feature type="compositionally biased region" description="Basic residues" evidence="1">
    <location>
        <begin position="9"/>
        <end position="24"/>
    </location>
</feature>
<sequence>MERSISSGRGRRRLYPSRHQKRTGHSWSGITLTLRAPQTCVRILAKAIKELNFNWDAPDQPARSKLDSWYSQSSRCLAALRRRVPFFPDVHEQVVKSWSALQSAHIHSSTQAMFYHVDGVGSRRPSPRICAHLRPCLVQTSACLLSLVEAVHLTHKACSSAGTEVSVLHVMAVLQVFQAKLLQTLESSDIDVVKDLHTAADFALMSSECSAQFIGQSMADPS</sequence>
<comment type="caution">
    <text evidence="2">The sequence shown here is derived from an EMBL/GenBank/DDBJ whole genome shotgun (WGS) entry which is preliminary data.</text>
</comment>
<name>A0ABQ8LYG6_LABRO</name>
<keyword evidence="3" id="KW-1185">Reference proteome</keyword>
<evidence type="ECO:0000313" key="3">
    <source>
        <dbReference type="Proteomes" id="UP000830375"/>
    </source>
</evidence>
<evidence type="ECO:0000313" key="2">
    <source>
        <dbReference type="EMBL" id="KAI2655683.1"/>
    </source>
</evidence>
<dbReference type="EMBL" id="JACTAM010000016">
    <property type="protein sequence ID" value="KAI2655683.1"/>
    <property type="molecule type" value="Genomic_DNA"/>
</dbReference>
<evidence type="ECO:0000256" key="1">
    <source>
        <dbReference type="SAM" id="MobiDB-lite"/>
    </source>
</evidence>
<gene>
    <name evidence="2" type="ORF">H4Q32_024280</name>
</gene>
<dbReference type="Proteomes" id="UP000830375">
    <property type="component" value="Unassembled WGS sequence"/>
</dbReference>
<reference evidence="2 3" key="1">
    <citation type="submission" date="2022-01" db="EMBL/GenBank/DDBJ databases">
        <title>A high-quality chromosome-level genome assembly of rohu carp, Labeo rohita.</title>
        <authorList>
            <person name="Arick M.A. II"/>
            <person name="Hsu C.-Y."/>
            <person name="Magbanua Z."/>
            <person name="Pechanova O."/>
            <person name="Grover C."/>
            <person name="Miller E."/>
            <person name="Thrash A."/>
            <person name="Ezzel L."/>
            <person name="Alam S."/>
            <person name="Benzie J."/>
            <person name="Hamilton M."/>
            <person name="Karsi A."/>
            <person name="Lawrence M.L."/>
            <person name="Peterson D.G."/>
        </authorList>
    </citation>
    <scope>NUCLEOTIDE SEQUENCE [LARGE SCALE GENOMIC DNA]</scope>
    <source>
        <strain evidence="3">BAU-BD-2019</strain>
        <tissue evidence="2">Blood</tissue>
    </source>
</reference>
<protein>
    <submittedName>
        <fullName evidence="2">Transmembrane protein 131-like</fullName>
    </submittedName>
</protein>